<dbReference type="Proteomes" id="UP000241890">
    <property type="component" value="Unassembled WGS sequence"/>
</dbReference>
<accession>A0A2R5GRX9</accession>
<dbReference type="InterPro" id="IPR032675">
    <property type="entry name" value="LRR_dom_sf"/>
</dbReference>
<gene>
    <name evidence="4" type="ORF">FCC1311_073222</name>
</gene>
<reference evidence="4 5" key="1">
    <citation type="submission" date="2017-12" db="EMBL/GenBank/DDBJ databases">
        <title>Sequencing, de novo assembly and annotation of complete genome of a new Thraustochytrid species, strain FCC1311.</title>
        <authorList>
            <person name="Sedici K."/>
            <person name="Godart F."/>
            <person name="Aiese Cigliano R."/>
            <person name="Sanseverino W."/>
            <person name="Barakat M."/>
            <person name="Ortet P."/>
            <person name="Marechal E."/>
            <person name="Cagnac O."/>
            <person name="Amato A."/>
        </authorList>
    </citation>
    <scope>NUCLEOTIDE SEQUENCE [LARGE SCALE GENOMIC DNA]</scope>
</reference>
<dbReference type="GO" id="GO:0031146">
    <property type="term" value="P:SCF-dependent proteasomal ubiquitin-dependent protein catabolic process"/>
    <property type="evidence" value="ECO:0007669"/>
    <property type="project" value="TreeGrafter"/>
</dbReference>
<feature type="region of interest" description="Disordered" evidence="1">
    <location>
        <begin position="301"/>
        <end position="337"/>
    </location>
</feature>
<feature type="region of interest" description="Disordered" evidence="1">
    <location>
        <begin position="1175"/>
        <end position="1195"/>
    </location>
</feature>
<feature type="transmembrane region" description="Helical" evidence="2">
    <location>
        <begin position="371"/>
        <end position="396"/>
    </location>
</feature>
<name>A0A2R5GRX9_9STRA</name>
<feature type="domain" description="F-box/LRR-repeat protein 15-like leucin rich repeat" evidence="3">
    <location>
        <begin position="475"/>
        <end position="589"/>
    </location>
</feature>
<dbReference type="Gene3D" id="3.80.10.10">
    <property type="entry name" value="Ribonuclease Inhibitor"/>
    <property type="match status" value="1"/>
</dbReference>
<dbReference type="InParanoid" id="A0A2R5GRX9"/>
<keyword evidence="2" id="KW-0812">Transmembrane</keyword>
<proteinExistence type="predicted"/>
<dbReference type="GO" id="GO:0019005">
    <property type="term" value="C:SCF ubiquitin ligase complex"/>
    <property type="evidence" value="ECO:0007669"/>
    <property type="project" value="TreeGrafter"/>
</dbReference>
<organism evidence="4 5">
    <name type="scientific">Hondaea fermentalgiana</name>
    <dbReference type="NCBI Taxonomy" id="2315210"/>
    <lineage>
        <taxon>Eukaryota</taxon>
        <taxon>Sar</taxon>
        <taxon>Stramenopiles</taxon>
        <taxon>Bigyra</taxon>
        <taxon>Labyrinthulomycetes</taxon>
        <taxon>Thraustochytrida</taxon>
        <taxon>Thraustochytriidae</taxon>
        <taxon>Hondaea</taxon>
    </lineage>
</organism>
<dbReference type="PANTHER" id="PTHR13318:SF190">
    <property type="entry name" value="PARTNER OF PAIRED, ISOFORM B"/>
    <property type="match status" value="1"/>
</dbReference>
<dbReference type="EMBL" id="BEYU01000090">
    <property type="protein sequence ID" value="GBG31101.1"/>
    <property type="molecule type" value="Genomic_DNA"/>
</dbReference>
<sequence>MTEALLSDIEDFLQVISKMTNKMEFLREALGWFVAMNMFPAAFRKRIDKEFGHVAPRNYTLPHTFEKRRRLRAYGAFFDAVLEISNIASDLIFLVTQLAPLAGTSDAPLYFVSISALALTFFLRFLIGISDYKLVDWKNHHRVQKYFFGIILGLIEPNAGFNDLVKESYRIKESLSYNIIGDAEGTFVKDPIATQAKADYKAAKMAIFTALVLLIQDIPQIVVEIIFISNFQHGHFEYVYWLALCTSLLSAGRQIIEAIWLLRDIPGLRNLVHLRHLVFNSNCDIDIKLCRNKKNFDGADADHGSRGAEIPDTRAEKSNVHHDEKGRKMDPDDDSSEKIKPKFFGGQRLISKALTEFFDYDRTNKQDPGTYVMLFGLNWLVKILMIPLTAGFSILWETPNTASWNANSHFREKLSRLVVFEGKPFEKDHFPVLKTMMHPCSRSTPSMENRKISKGLFFRPLFCRMDSRTLFRSIRSVHLTDCVSITDDILGLISAMCPNLQNLNLAFCEDISNTGLEHFSKSNHRCVALSSVILDGCIRVSDRGVAYIAEGSGKSLRVLSLRNLPRLTPKVLDRIGWHCPNMRSLNLDVDTLIKSLVKTQTWEKQKSLDDKHHFLDIATEENFKKLVGLVQRCSSLHTLKLSNILNEGEFGKTNWKNLIGAMNPYIRRLSFSGATWIKTDFLKYLAEHTPHLRELRISGAKNIETAKCLKMHCHALKLVNLSGSQVPLGDVDDFMLSRRLPDLQVMQVDHPQEMIKFYVLQLEEQLDAYEKLSRAPDHKCSSMLSLCLSRAGRGSTQNSYAKEFLREGLKNDIRDIADKVHGWFVDGTDKLRDECHERLQRDETTTIFESLIVALVEAVRRARARHTLSEKEYHEWAGKFENRELDSMQELFQKIEDALHEYETRGQFSEVHALENEKSPFVAMPSFGIMPTRRLNLNINIRWKWYEFICPDAFNEAFTKIEAAKAPTRLTGTISDLWPLSVRNPDSEITRLLQRYWCIPPSARYFCWANPLRCFEDIGSNDSDRKREVSSYFGNQRYEDTVLRFIRFGGFLYFDENRQFVSASALTVGTTLAFNGPFELPNDSIQKLRKDKRWQPVSIKTLLPDDAERMHFCFIHNGEISKYVKSARHLCPHGCFAYRFWPKDGEEETSFGYFYPLATVTDVFLRADDLADKGSRRISDTPGGADGDLDYHTQP</sequence>
<evidence type="ECO:0000256" key="1">
    <source>
        <dbReference type="SAM" id="MobiDB-lite"/>
    </source>
</evidence>
<feature type="transmembrane region" description="Helical" evidence="2">
    <location>
        <begin position="205"/>
        <end position="228"/>
    </location>
</feature>
<evidence type="ECO:0000313" key="4">
    <source>
        <dbReference type="EMBL" id="GBG31101.1"/>
    </source>
</evidence>
<feature type="transmembrane region" description="Helical" evidence="2">
    <location>
        <begin position="107"/>
        <end position="127"/>
    </location>
</feature>
<keyword evidence="5" id="KW-1185">Reference proteome</keyword>
<protein>
    <submittedName>
        <fullName evidence="4">F-box/LRR-repeat protein 15</fullName>
    </submittedName>
</protein>
<keyword evidence="2" id="KW-0472">Membrane</keyword>
<keyword evidence="2" id="KW-1133">Transmembrane helix</keyword>
<dbReference type="OrthoDB" id="550575at2759"/>
<dbReference type="Pfam" id="PF25372">
    <property type="entry name" value="DUF7885"/>
    <property type="match status" value="1"/>
</dbReference>
<dbReference type="InterPro" id="IPR057207">
    <property type="entry name" value="FBXL15_LRR"/>
</dbReference>
<dbReference type="SUPFAM" id="SSF52047">
    <property type="entry name" value="RNI-like"/>
    <property type="match status" value="1"/>
</dbReference>
<comment type="caution">
    <text evidence="4">The sequence shown here is derived from an EMBL/GenBank/DDBJ whole genome shotgun (WGS) entry which is preliminary data.</text>
</comment>
<feature type="transmembrane region" description="Helical" evidence="2">
    <location>
        <begin position="73"/>
        <end position="95"/>
    </location>
</feature>
<evidence type="ECO:0000256" key="2">
    <source>
        <dbReference type="SAM" id="Phobius"/>
    </source>
</evidence>
<feature type="transmembrane region" description="Helical" evidence="2">
    <location>
        <begin position="240"/>
        <end position="262"/>
    </location>
</feature>
<dbReference type="SMART" id="SM00367">
    <property type="entry name" value="LRR_CC"/>
    <property type="match status" value="3"/>
</dbReference>
<evidence type="ECO:0000313" key="5">
    <source>
        <dbReference type="Proteomes" id="UP000241890"/>
    </source>
</evidence>
<dbReference type="PANTHER" id="PTHR13318">
    <property type="entry name" value="PARTNER OF PAIRED, ISOFORM B-RELATED"/>
    <property type="match status" value="1"/>
</dbReference>
<dbReference type="InterPro" id="IPR006553">
    <property type="entry name" value="Leu-rich_rpt_Cys-con_subtyp"/>
</dbReference>
<dbReference type="AlphaFoldDB" id="A0A2R5GRX9"/>
<evidence type="ECO:0000259" key="3">
    <source>
        <dbReference type="Pfam" id="PF25372"/>
    </source>
</evidence>